<evidence type="ECO:0000313" key="1">
    <source>
        <dbReference type="EMBL" id="KAH3890846.1"/>
    </source>
</evidence>
<reference evidence="1" key="1">
    <citation type="journal article" date="2019" name="bioRxiv">
        <title>The Genome of the Zebra Mussel, Dreissena polymorpha: A Resource for Invasive Species Research.</title>
        <authorList>
            <person name="McCartney M.A."/>
            <person name="Auch B."/>
            <person name="Kono T."/>
            <person name="Mallez S."/>
            <person name="Zhang Y."/>
            <person name="Obille A."/>
            <person name="Becker A."/>
            <person name="Abrahante J.E."/>
            <person name="Garbe J."/>
            <person name="Badalamenti J.P."/>
            <person name="Herman A."/>
            <person name="Mangelson H."/>
            <person name="Liachko I."/>
            <person name="Sullivan S."/>
            <person name="Sone E.D."/>
            <person name="Koren S."/>
            <person name="Silverstein K.A.T."/>
            <person name="Beckman K.B."/>
            <person name="Gohl D.M."/>
        </authorList>
    </citation>
    <scope>NUCLEOTIDE SEQUENCE</scope>
    <source>
        <strain evidence="1">Duluth1</strain>
        <tissue evidence="1">Whole animal</tissue>
    </source>
</reference>
<organism evidence="1 2">
    <name type="scientific">Dreissena polymorpha</name>
    <name type="common">Zebra mussel</name>
    <name type="synonym">Mytilus polymorpha</name>
    <dbReference type="NCBI Taxonomy" id="45954"/>
    <lineage>
        <taxon>Eukaryota</taxon>
        <taxon>Metazoa</taxon>
        <taxon>Spiralia</taxon>
        <taxon>Lophotrochozoa</taxon>
        <taxon>Mollusca</taxon>
        <taxon>Bivalvia</taxon>
        <taxon>Autobranchia</taxon>
        <taxon>Heteroconchia</taxon>
        <taxon>Euheterodonta</taxon>
        <taxon>Imparidentia</taxon>
        <taxon>Neoheterodontei</taxon>
        <taxon>Myida</taxon>
        <taxon>Dreissenoidea</taxon>
        <taxon>Dreissenidae</taxon>
        <taxon>Dreissena</taxon>
    </lineage>
</organism>
<gene>
    <name evidence="1" type="ORF">DPMN_014935</name>
</gene>
<accession>A0A9D4NAN3</accession>
<comment type="caution">
    <text evidence="1">The sequence shown here is derived from an EMBL/GenBank/DDBJ whole genome shotgun (WGS) entry which is preliminary data.</text>
</comment>
<dbReference type="Proteomes" id="UP000828390">
    <property type="component" value="Unassembled WGS sequence"/>
</dbReference>
<keyword evidence="2" id="KW-1185">Reference proteome</keyword>
<evidence type="ECO:0000313" key="2">
    <source>
        <dbReference type="Proteomes" id="UP000828390"/>
    </source>
</evidence>
<dbReference type="EMBL" id="JAIWYP010000001">
    <property type="protein sequence ID" value="KAH3890846.1"/>
    <property type="molecule type" value="Genomic_DNA"/>
</dbReference>
<reference evidence="1" key="2">
    <citation type="submission" date="2020-11" db="EMBL/GenBank/DDBJ databases">
        <authorList>
            <person name="McCartney M.A."/>
            <person name="Auch B."/>
            <person name="Kono T."/>
            <person name="Mallez S."/>
            <person name="Becker A."/>
            <person name="Gohl D.M."/>
            <person name="Silverstein K.A.T."/>
            <person name="Koren S."/>
            <person name="Bechman K.B."/>
            <person name="Herman A."/>
            <person name="Abrahante J.E."/>
            <person name="Garbe J."/>
        </authorList>
    </citation>
    <scope>NUCLEOTIDE SEQUENCE</scope>
    <source>
        <strain evidence="1">Duluth1</strain>
        <tissue evidence="1">Whole animal</tissue>
    </source>
</reference>
<dbReference type="AlphaFoldDB" id="A0A9D4NAN3"/>
<name>A0A9D4NAN3_DREPO</name>
<sequence length="108" mass="12037">MALLCSPERKKTAPSTCGHVFSPIWTISELGRYINLSNVSPSFMMIGQKCINIRKCATSPPGSHKLNGLTKFHEHRTKNVTSRVFTCFHYIHIEKTAPPNGGHVFSPI</sequence>
<proteinExistence type="predicted"/>
<protein>
    <submittedName>
        <fullName evidence="1">Uncharacterized protein</fullName>
    </submittedName>
</protein>